<reference evidence="3" key="1">
    <citation type="journal article" date="2017" name="Proc. Natl. Acad. Sci. U.S.A.">
        <title>Simulation of Deepwater Horizon oil plume reveals substrate specialization within a complex community of hydrocarbon degraders.</title>
        <authorList>
            <person name="Hu P."/>
            <person name="Dubinsky E.A."/>
            <person name="Probst A.J."/>
            <person name="Wang J."/>
            <person name="Sieber C.M.K."/>
            <person name="Tom L.M."/>
            <person name="Gardinali P."/>
            <person name="Banfield J.F."/>
            <person name="Atlas R.M."/>
            <person name="Andersen G.L."/>
        </authorList>
    </citation>
    <scope>NUCLEOTIDE SEQUENCE [LARGE SCALE GENOMIC DNA]</scope>
</reference>
<evidence type="ECO:0000313" key="3">
    <source>
        <dbReference type="Proteomes" id="UP000227088"/>
    </source>
</evidence>
<proteinExistence type="predicted"/>
<evidence type="ECO:0008006" key="4">
    <source>
        <dbReference type="Google" id="ProtNLM"/>
    </source>
</evidence>
<name>A0A1Y5HSB7_OLEAN</name>
<dbReference type="Proteomes" id="UP000227088">
    <property type="component" value="Unassembled WGS sequence"/>
</dbReference>
<dbReference type="EMBL" id="MABE01000422">
    <property type="protein sequence ID" value="OUS40169.1"/>
    <property type="molecule type" value="Genomic_DNA"/>
</dbReference>
<comment type="caution">
    <text evidence="2">The sequence shown here is derived from an EMBL/GenBank/DDBJ whole genome shotgun (WGS) entry which is preliminary data.</text>
</comment>
<feature type="chain" id="PRO_5012124832" description="DUF2946 domain-containing protein" evidence="1">
    <location>
        <begin position="28"/>
        <end position="103"/>
    </location>
</feature>
<dbReference type="AlphaFoldDB" id="A0A1Y5HSB7"/>
<sequence>MNKGYFTRWLRSKQLPLLLSFMLVAMAAVQSLHEQLEHNGEASSSCEYCILSQNSDSAVIPLAISLPVSIADYSPEILAQALIPLSGDYAFSPRAPPLNSTRF</sequence>
<keyword evidence="1" id="KW-0732">Signal</keyword>
<accession>A0A1Y5HSB7</accession>
<evidence type="ECO:0000313" key="2">
    <source>
        <dbReference type="EMBL" id="OUS40169.1"/>
    </source>
</evidence>
<gene>
    <name evidence="2" type="ORF">A9R00_07400</name>
</gene>
<protein>
    <recommendedName>
        <fullName evidence="4">DUF2946 domain-containing protein</fullName>
    </recommendedName>
</protein>
<feature type="signal peptide" evidence="1">
    <location>
        <begin position="1"/>
        <end position="27"/>
    </location>
</feature>
<organism evidence="2 3">
    <name type="scientific">Oleispira antarctica</name>
    <dbReference type="NCBI Taxonomy" id="188908"/>
    <lineage>
        <taxon>Bacteria</taxon>
        <taxon>Pseudomonadati</taxon>
        <taxon>Pseudomonadota</taxon>
        <taxon>Gammaproteobacteria</taxon>
        <taxon>Oceanospirillales</taxon>
        <taxon>Oceanospirillaceae</taxon>
        <taxon>Oleispira</taxon>
    </lineage>
</organism>
<evidence type="ECO:0000256" key="1">
    <source>
        <dbReference type="SAM" id="SignalP"/>
    </source>
</evidence>